<reference evidence="9 10" key="1">
    <citation type="submission" date="2018-08" db="EMBL/GenBank/DDBJ databases">
        <title>Mucilaginibacter sp. MYSH2.</title>
        <authorList>
            <person name="Seo T."/>
        </authorList>
    </citation>
    <scope>NUCLEOTIDE SEQUENCE [LARGE SCALE GENOMIC DNA]</scope>
    <source>
        <strain evidence="9 10">MYSH2</strain>
    </source>
</reference>
<dbReference type="GO" id="GO:0005886">
    <property type="term" value="C:plasma membrane"/>
    <property type="evidence" value="ECO:0007669"/>
    <property type="project" value="UniProtKB-SubCell"/>
</dbReference>
<protein>
    <submittedName>
        <fullName evidence="9">ABC transporter permease</fullName>
    </submittedName>
</protein>
<proteinExistence type="predicted"/>
<gene>
    <name evidence="9" type="ORF">D0C36_01155</name>
</gene>
<evidence type="ECO:0000259" key="7">
    <source>
        <dbReference type="Pfam" id="PF02687"/>
    </source>
</evidence>
<keyword evidence="10" id="KW-1185">Reference proteome</keyword>
<dbReference type="InterPro" id="IPR003838">
    <property type="entry name" value="ABC3_permease_C"/>
</dbReference>
<feature type="transmembrane region" description="Helical" evidence="6">
    <location>
        <begin position="417"/>
        <end position="438"/>
    </location>
</feature>
<dbReference type="OrthoDB" id="1451596at2"/>
<organism evidence="9 10">
    <name type="scientific">Mucilaginibacter conchicola</name>
    <dbReference type="NCBI Taxonomy" id="2303333"/>
    <lineage>
        <taxon>Bacteria</taxon>
        <taxon>Pseudomonadati</taxon>
        <taxon>Bacteroidota</taxon>
        <taxon>Sphingobacteriia</taxon>
        <taxon>Sphingobacteriales</taxon>
        <taxon>Sphingobacteriaceae</taxon>
        <taxon>Mucilaginibacter</taxon>
    </lineage>
</organism>
<dbReference type="AlphaFoldDB" id="A0A372NW92"/>
<dbReference type="RefSeq" id="WP_117389759.1">
    <property type="nucleotide sequence ID" value="NZ_QWDC01000001.1"/>
</dbReference>
<feature type="transmembrane region" description="Helical" evidence="6">
    <location>
        <begin position="21"/>
        <end position="43"/>
    </location>
</feature>
<keyword evidence="4 6" id="KW-1133">Transmembrane helix</keyword>
<dbReference type="InterPro" id="IPR050250">
    <property type="entry name" value="Macrolide_Exporter_MacB"/>
</dbReference>
<evidence type="ECO:0000256" key="3">
    <source>
        <dbReference type="ARBA" id="ARBA00022692"/>
    </source>
</evidence>
<feature type="transmembrane region" description="Helical" evidence="6">
    <location>
        <begin position="373"/>
        <end position="396"/>
    </location>
</feature>
<evidence type="ECO:0000256" key="6">
    <source>
        <dbReference type="SAM" id="Phobius"/>
    </source>
</evidence>
<dbReference type="GO" id="GO:0022857">
    <property type="term" value="F:transmembrane transporter activity"/>
    <property type="evidence" value="ECO:0007669"/>
    <property type="project" value="TreeGrafter"/>
</dbReference>
<evidence type="ECO:0000256" key="5">
    <source>
        <dbReference type="ARBA" id="ARBA00023136"/>
    </source>
</evidence>
<feature type="transmembrane region" description="Helical" evidence="6">
    <location>
        <begin position="750"/>
        <end position="772"/>
    </location>
</feature>
<feature type="domain" description="ABC3 transporter permease C-terminal" evidence="7">
    <location>
        <begin position="668"/>
        <end position="779"/>
    </location>
</feature>
<dbReference type="PANTHER" id="PTHR30572">
    <property type="entry name" value="MEMBRANE COMPONENT OF TRANSPORTER-RELATED"/>
    <property type="match status" value="1"/>
</dbReference>
<dbReference type="EMBL" id="QWDC01000001">
    <property type="protein sequence ID" value="RFZ94194.1"/>
    <property type="molecule type" value="Genomic_DNA"/>
</dbReference>
<feature type="domain" description="MacB-like periplasmic core" evidence="8">
    <location>
        <begin position="20"/>
        <end position="238"/>
    </location>
</feature>
<feature type="domain" description="MacB-like periplasmic core" evidence="8">
    <location>
        <begin position="485"/>
        <end position="632"/>
    </location>
</feature>
<dbReference type="Pfam" id="PF02687">
    <property type="entry name" value="FtsX"/>
    <property type="match status" value="2"/>
</dbReference>
<dbReference type="PROSITE" id="PS51257">
    <property type="entry name" value="PROKAR_LIPOPROTEIN"/>
    <property type="match status" value="1"/>
</dbReference>
<keyword evidence="3 6" id="KW-0812">Transmembrane</keyword>
<keyword evidence="5 6" id="KW-0472">Membrane</keyword>
<evidence type="ECO:0000313" key="10">
    <source>
        <dbReference type="Proteomes" id="UP000264217"/>
    </source>
</evidence>
<feature type="transmembrane region" description="Helical" evidence="6">
    <location>
        <begin position="669"/>
        <end position="690"/>
    </location>
</feature>
<accession>A0A372NW92</accession>
<evidence type="ECO:0000256" key="4">
    <source>
        <dbReference type="ARBA" id="ARBA00022989"/>
    </source>
</evidence>
<dbReference type="PANTHER" id="PTHR30572:SF18">
    <property type="entry name" value="ABC-TYPE MACROLIDE FAMILY EXPORT SYSTEM PERMEASE COMPONENT 2"/>
    <property type="match status" value="1"/>
</dbReference>
<comment type="subcellular location">
    <subcellularLocation>
        <location evidence="1">Cell membrane</location>
        <topology evidence="1">Multi-pass membrane protein</topology>
    </subcellularLocation>
</comment>
<evidence type="ECO:0000313" key="9">
    <source>
        <dbReference type="EMBL" id="RFZ94194.1"/>
    </source>
</evidence>
<evidence type="ECO:0000256" key="1">
    <source>
        <dbReference type="ARBA" id="ARBA00004651"/>
    </source>
</evidence>
<sequence length="789" mass="86621">MFKNYFKIAWRNISKRKGFSFLNVGGLALGMASCLLLLLYVSYHLNYDKQFKNLDNIFLVENNQPGDGKVYTFSATPRLAAATIKTEVPDVVRAVRTIDYTGESLLTYKDRSFKKRGMFTDDGFFDIFSYPFVKGDAKTALKLPNSIVLTESVAKTLFGDEDPMNKIIKRNNASPLQVTGVIKDVPPNATFQFEVILPWVLFEDANDWAKNGGWGSNFARTVVQLKDPSKLKSANAIMQHMVERHNDGNKNELFLYPFAKLHLYSEFVDGKAVGGMISQIKLFVALAICILLVACVNFMNLSTARSEERAKEVGIRKAIGSGRGSLISQFITESIILSLVSVGIAVVLVVISLPYFNTLLGIKLVLPYSDPMAWAALLGIGVLTGLLAGSYPAFYLSSFEPIKVLKGMFKGGSSALSLRKILVIVQFGFAVFLIIATICIYRQIKYVQDKPVGFDKNNLVEIPIEGDLEKNADVLINQLKTSGNITGGSVFSSSITSSGSNTWGLSWPGKRDDQTVLFDVFRVSNDFTATAGVKLLQGREVSSANPLDTAGKTAMVNQSAVKVMKLKNPIGTVVKYGDSEMTIVGVYEDFVWGSPYEQTRPMFTHFSTKYANVIALRLAPGRSITTNIEAVNKALKQFNPAYPPTVNFVDSDFARKFANEKLLATLANIFGGLAIVISCLGLFGLAAYAAEQRIKEIGVRKVLGASVANLAGLLSKDFLKLVAIAIVVAVPISFWAMNKWLQNYQNRITLSWWMFVLAAIITIIIAVATVNYQAIKAALANPVKSLRSE</sequence>
<feature type="transmembrane region" description="Helical" evidence="6">
    <location>
        <begin position="718"/>
        <end position="738"/>
    </location>
</feature>
<feature type="domain" description="ABC3 transporter permease C-terminal" evidence="7">
    <location>
        <begin position="285"/>
        <end position="401"/>
    </location>
</feature>
<evidence type="ECO:0000259" key="8">
    <source>
        <dbReference type="Pfam" id="PF12704"/>
    </source>
</evidence>
<evidence type="ECO:0000256" key="2">
    <source>
        <dbReference type="ARBA" id="ARBA00022475"/>
    </source>
</evidence>
<dbReference type="Pfam" id="PF12704">
    <property type="entry name" value="MacB_PCD"/>
    <property type="match status" value="2"/>
</dbReference>
<dbReference type="InterPro" id="IPR025857">
    <property type="entry name" value="MacB_PCD"/>
</dbReference>
<keyword evidence="2" id="KW-1003">Cell membrane</keyword>
<comment type="caution">
    <text evidence="9">The sequence shown here is derived from an EMBL/GenBank/DDBJ whole genome shotgun (WGS) entry which is preliminary data.</text>
</comment>
<feature type="transmembrane region" description="Helical" evidence="6">
    <location>
        <begin position="282"/>
        <end position="301"/>
    </location>
</feature>
<name>A0A372NW92_9SPHI</name>
<feature type="transmembrane region" description="Helical" evidence="6">
    <location>
        <begin position="330"/>
        <end position="353"/>
    </location>
</feature>
<dbReference type="Proteomes" id="UP000264217">
    <property type="component" value="Unassembled WGS sequence"/>
</dbReference>